<keyword evidence="1" id="KW-0812">Transmembrane</keyword>
<proteinExistence type="predicted"/>
<dbReference type="NCBIfam" id="NF033912">
    <property type="entry name" value="msc"/>
    <property type="match status" value="1"/>
</dbReference>
<dbReference type="InterPro" id="IPR045275">
    <property type="entry name" value="MscS_archaea/bacteria_type"/>
</dbReference>
<dbReference type="InterPro" id="IPR008910">
    <property type="entry name" value="MSC_TM_helix"/>
</dbReference>
<comment type="caution">
    <text evidence="2">The sequence shown here is derived from an EMBL/GenBank/DDBJ whole genome shotgun (WGS) entry which is preliminary data.</text>
</comment>
<name>A0A510WJU4_ENTTH</name>
<sequence>MEQFTNSLQGLWVTFVNILPDLLGALLLLVLAWIIATLVKKAVVKGLTVIHFDNKLVKWGVAATVADAQHIIGSLGKVFYYLIWLFFIPGILAQIGLANIALPITNMFDNFMAFLPKLFGAVIILTIGYFVAKFVKELVQSLLESLNVDRWLSKYTRASDQANQSSTTPVAVQKNTIARVLANVAFVIVLIPVLTMALETLEIRSISEPIVNVLTQVLAAIPNILVAVILLIVGTLIAKYVADLLEGLLGNAGINRFSHYLNPTGTSRLNLSQVIAKIVQAVIIVFFTVEALNAVNLEVLNTIGLAIISYLPSILIGLIILGLGIFGGNALSAFLKESTGSSLLGEVVKYMLYVLAVFMTLDQLQFASTIVNTAFLFIMGGLAIAFALAFGLGGREFAKLQLQKLDNKIEEDTANTDIIAQKTTNPDITSQETEIEEKLNGPL</sequence>
<feature type="transmembrane region" description="Helical" evidence="1">
    <location>
        <begin position="218"/>
        <end position="238"/>
    </location>
</feature>
<feature type="transmembrane region" description="Helical" evidence="1">
    <location>
        <begin position="12"/>
        <end position="36"/>
    </location>
</feature>
<dbReference type="GO" id="GO:0008381">
    <property type="term" value="F:mechanosensitive monoatomic ion channel activity"/>
    <property type="evidence" value="ECO:0007669"/>
    <property type="project" value="InterPro"/>
</dbReference>
<dbReference type="Pfam" id="PF05552">
    <property type="entry name" value="MS_channel_1st_1"/>
    <property type="match status" value="3"/>
</dbReference>
<accession>A0A510WJU4</accession>
<keyword evidence="1" id="KW-0472">Membrane</keyword>
<protein>
    <recommendedName>
        <fullName evidence="4">Transporter</fullName>
    </recommendedName>
</protein>
<dbReference type="PANTHER" id="PTHR30221:SF1">
    <property type="entry name" value="SMALL-CONDUCTANCE MECHANOSENSITIVE CHANNEL"/>
    <property type="match status" value="1"/>
</dbReference>
<dbReference type="AlphaFoldDB" id="A0A510WJU4"/>
<dbReference type="PANTHER" id="PTHR30221">
    <property type="entry name" value="SMALL-CONDUCTANCE MECHANOSENSITIVE CHANNEL"/>
    <property type="match status" value="1"/>
</dbReference>
<evidence type="ECO:0000313" key="3">
    <source>
        <dbReference type="Proteomes" id="UP000321361"/>
    </source>
</evidence>
<dbReference type="EMBL" id="BJUG01000014">
    <property type="protein sequence ID" value="GEK37985.1"/>
    <property type="molecule type" value="Genomic_DNA"/>
</dbReference>
<feature type="transmembrane region" description="Helical" evidence="1">
    <location>
        <begin position="78"/>
        <end position="102"/>
    </location>
</feature>
<keyword evidence="1" id="KW-1133">Transmembrane helix</keyword>
<gene>
    <name evidence="2" type="ORF">ETH01_22720</name>
</gene>
<feature type="transmembrane region" description="Helical" evidence="1">
    <location>
        <begin position="114"/>
        <end position="132"/>
    </location>
</feature>
<dbReference type="OrthoDB" id="1411407at2"/>
<feature type="transmembrane region" description="Helical" evidence="1">
    <location>
        <begin position="274"/>
        <end position="295"/>
    </location>
</feature>
<feature type="transmembrane region" description="Helical" evidence="1">
    <location>
        <begin position="343"/>
        <end position="361"/>
    </location>
</feature>
<dbReference type="Proteomes" id="UP000321361">
    <property type="component" value="Unassembled WGS sequence"/>
</dbReference>
<organism evidence="2 3">
    <name type="scientific">Enterococcus thailandicus</name>
    <dbReference type="NCBI Taxonomy" id="417368"/>
    <lineage>
        <taxon>Bacteria</taxon>
        <taxon>Bacillati</taxon>
        <taxon>Bacillota</taxon>
        <taxon>Bacilli</taxon>
        <taxon>Lactobacillales</taxon>
        <taxon>Enterococcaceae</taxon>
        <taxon>Enterococcus</taxon>
    </lineage>
</organism>
<feature type="transmembrane region" description="Helical" evidence="1">
    <location>
        <begin position="307"/>
        <end position="331"/>
    </location>
</feature>
<evidence type="ECO:0000256" key="1">
    <source>
        <dbReference type="SAM" id="Phobius"/>
    </source>
</evidence>
<feature type="transmembrane region" description="Helical" evidence="1">
    <location>
        <begin position="373"/>
        <end position="394"/>
    </location>
</feature>
<dbReference type="RefSeq" id="WP_071869427.1">
    <property type="nucleotide sequence ID" value="NZ_BJUG01000014.1"/>
</dbReference>
<evidence type="ECO:0008006" key="4">
    <source>
        <dbReference type="Google" id="ProtNLM"/>
    </source>
</evidence>
<evidence type="ECO:0000313" key="2">
    <source>
        <dbReference type="EMBL" id="GEK37985.1"/>
    </source>
</evidence>
<feature type="transmembrane region" description="Helical" evidence="1">
    <location>
        <begin position="180"/>
        <end position="198"/>
    </location>
</feature>
<dbReference type="Gene3D" id="1.10.287.1260">
    <property type="match status" value="1"/>
</dbReference>
<reference evidence="2 3" key="1">
    <citation type="submission" date="2019-07" db="EMBL/GenBank/DDBJ databases">
        <title>Whole genome shotgun sequence of Enterococcus thailandicus NBRC 101867.</title>
        <authorList>
            <person name="Hosoyama A."/>
            <person name="Uohara A."/>
            <person name="Ohji S."/>
            <person name="Ichikawa N."/>
        </authorList>
    </citation>
    <scope>NUCLEOTIDE SEQUENCE [LARGE SCALE GENOMIC DNA]</scope>
    <source>
        <strain evidence="2 3">NBRC 101867</strain>
    </source>
</reference>